<reference evidence="7" key="1">
    <citation type="submission" date="2017-09" db="EMBL/GenBank/DDBJ databases">
        <title>Depth-based differentiation of microbial function through sediment-hosted aquifers and enrichment of novel symbionts in the deep terrestrial subsurface.</title>
        <authorList>
            <person name="Probst A.J."/>
            <person name="Ladd B."/>
            <person name="Jarett J.K."/>
            <person name="Geller-Mcgrath D.E."/>
            <person name="Sieber C.M.K."/>
            <person name="Emerson J.B."/>
            <person name="Anantharaman K."/>
            <person name="Thomas B.C."/>
            <person name="Malmstrom R."/>
            <person name="Stieglmeier M."/>
            <person name="Klingl A."/>
            <person name="Woyke T."/>
            <person name="Ryan C.M."/>
            <person name="Banfield J.F."/>
        </authorList>
    </citation>
    <scope>NUCLEOTIDE SEQUENCE [LARGE SCALE GENOMIC DNA]</scope>
</reference>
<evidence type="ECO:0000256" key="3">
    <source>
        <dbReference type="ARBA" id="ARBA00022840"/>
    </source>
</evidence>
<dbReference type="Pfam" id="PF08245">
    <property type="entry name" value="Mur_ligase_M"/>
    <property type="match status" value="1"/>
</dbReference>
<dbReference type="GO" id="GO:0005524">
    <property type="term" value="F:ATP binding"/>
    <property type="evidence" value="ECO:0007669"/>
    <property type="project" value="UniProtKB-KW"/>
</dbReference>
<dbReference type="InterPro" id="IPR051046">
    <property type="entry name" value="MurCDEF_CellWall_CoF430Synth"/>
</dbReference>
<dbReference type="InterPro" id="IPR013221">
    <property type="entry name" value="Mur_ligase_cen"/>
</dbReference>
<gene>
    <name evidence="6" type="ORF">COU43_01645</name>
</gene>
<dbReference type="Pfam" id="PF02875">
    <property type="entry name" value="Mur_ligase_C"/>
    <property type="match status" value="1"/>
</dbReference>
<dbReference type="Gene3D" id="3.40.1190.10">
    <property type="entry name" value="Mur-like, catalytic domain"/>
    <property type="match status" value="1"/>
</dbReference>
<dbReference type="PANTHER" id="PTHR43024:SF1">
    <property type="entry name" value="UDP-N-ACETYLMURAMOYL-TRIPEPTIDE--D-ALANYL-D-ALANINE LIGASE"/>
    <property type="match status" value="1"/>
</dbReference>
<evidence type="ECO:0000313" key="6">
    <source>
        <dbReference type="EMBL" id="PIR71611.1"/>
    </source>
</evidence>
<keyword evidence="2" id="KW-0547">Nucleotide-binding</keyword>
<evidence type="ECO:0000313" key="7">
    <source>
        <dbReference type="Proteomes" id="UP000228909"/>
    </source>
</evidence>
<organism evidence="6 7">
    <name type="scientific">Candidatus Nealsonbacteria bacterium CG10_big_fil_rev_8_21_14_0_10_37_25</name>
    <dbReference type="NCBI Taxonomy" id="1974711"/>
    <lineage>
        <taxon>Bacteria</taxon>
        <taxon>Candidatus Nealsoniibacteriota</taxon>
    </lineage>
</organism>
<dbReference type="AlphaFoldDB" id="A0A2H0TJ98"/>
<keyword evidence="1" id="KW-0436">Ligase</keyword>
<evidence type="ECO:0000259" key="4">
    <source>
        <dbReference type="Pfam" id="PF02875"/>
    </source>
</evidence>
<evidence type="ECO:0000256" key="1">
    <source>
        <dbReference type="ARBA" id="ARBA00022598"/>
    </source>
</evidence>
<dbReference type="InterPro" id="IPR036615">
    <property type="entry name" value="Mur_ligase_C_dom_sf"/>
</dbReference>
<evidence type="ECO:0000259" key="5">
    <source>
        <dbReference type="Pfam" id="PF08245"/>
    </source>
</evidence>
<dbReference type="Gene3D" id="3.90.190.20">
    <property type="entry name" value="Mur ligase, C-terminal domain"/>
    <property type="match status" value="1"/>
</dbReference>
<accession>A0A2H0TJ98</accession>
<dbReference type="PANTHER" id="PTHR43024">
    <property type="entry name" value="UDP-N-ACETYLMURAMOYL-TRIPEPTIDE--D-ALANYL-D-ALANINE LIGASE"/>
    <property type="match status" value="1"/>
</dbReference>
<dbReference type="InterPro" id="IPR004101">
    <property type="entry name" value="Mur_ligase_C"/>
</dbReference>
<dbReference type="SUPFAM" id="SSF53244">
    <property type="entry name" value="MurD-like peptide ligases, peptide-binding domain"/>
    <property type="match status" value="1"/>
</dbReference>
<protein>
    <submittedName>
        <fullName evidence="6">Uncharacterized protein</fullName>
    </submittedName>
</protein>
<dbReference type="SUPFAM" id="SSF53623">
    <property type="entry name" value="MurD-like peptide ligases, catalytic domain"/>
    <property type="match status" value="1"/>
</dbReference>
<evidence type="ECO:0000256" key="2">
    <source>
        <dbReference type="ARBA" id="ARBA00022741"/>
    </source>
</evidence>
<proteinExistence type="predicted"/>
<feature type="domain" description="Mur ligase C-terminal" evidence="4">
    <location>
        <begin position="211"/>
        <end position="334"/>
    </location>
</feature>
<comment type="caution">
    <text evidence="6">The sequence shown here is derived from an EMBL/GenBank/DDBJ whole genome shotgun (WGS) entry which is preliminary data.</text>
</comment>
<sequence>MGFFSKLIFLLKKPKVIIVTGKGRSCAKEAIFQVLKSYFKLEDEILILETDLTDSASTEKLKFLIKHSSLPILVVTHLGEIPPEVDFFAAERGKANQIRELAKLMPTFGYLILNFDDETVREIKDETNLKELTFGFGEGANFQATDIKLNTGTNFKINYKGNIVPVWLERIFGKEQIYSALSAASVGIVLDLNLVEISQGLKNYQSLPGKMRLIKGIKNSWILDDSESATVFSMVEAIEILGGVQEFKRKIAVLGDVVGIGKYTIEAHEAIGERVAKNANLLFTFGQRAKFIAQGAIQKGMALEKIFQFDTAEEGKIRLQDEIKEGDLILVDGSKEMEMGKIVEEIKSVTK</sequence>
<dbReference type="EMBL" id="PFCK01000045">
    <property type="protein sequence ID" value="PIR71611.1"/>
    <property type="molecule type" value="Genomic_DNA"/>
</dbReference>
<keyword evidence="3" id="KW-0067">ATP-binding</keyword>
<dbReference type="Proteomes" id="UP000228909">
    <property type="component" value="Unassembled WGS sequence"/>
</dbReference>
<dbReference type="GO" id="GO:0016881">
    <property type="term" value="F:acid-amino acid ligase activity"/>
    <property type="evidence" value="ECO:0007669"/>
    <property type="project" value="InterPro"/>
</dbReference>
<name>A0A2H0TJ98_9BACT</name>
<feature type="domain" description="Mur ligase central" evidence="5">
    <location>
        <begin position="85"/>
        <end position="186"/>
    </location>
</feature>
<dbReference type="InterPro" id="IPR036565">
    <property type="entry name" value="Mur-like_cat_sf"/>
</dbReference>